<dbReference type="InterPro" id="IPR001387">
    <property type="entry name" value="Cro/C1-type_HTH"/>
</dbReference>
<dbReference type="RefSeq" id="WP_066532869.1">
    <property type="nucleotide sequence ID" value="NZ_DALZSI010000016.1"/>
</dbReference>
<evidence type="ECO:0000313" key="2">
    <source>
        <dbReference type="EMBL" id="PEH89733.1"/>
    </source>
</evidence>
<accession>A0A2A7UWU2</accession>
<dbReference type="PROSITE" id="PS50943">
    <property type="entry name" value="HTH_CROC1"/>
    <property type="match status" value="1"/>
</dbReference>
<reference evidence="3" key="1">
    <citation type="submission" date="2017-09" db="EMBL/GenBank/DDBJ databases">
        <title>FDA dAtabase for Regulatory Grade micrObial Sequences (FDA-ARGOS): Supporting development and validation of Infectious Disease Dx tests.</title>
        <authorList>
            <person name="Minogue T."/>
            <person name="Wolcott M."/>
            <person name="Wasieloski L."/>
            <person name="Aguilar W."/>
            <person name="Moore D."/>
            <person name="Tallon L."/>
            <person name="Sadzewicz L."/>
            <person name="Ott S."/>
            <person name="Zhao X."/>
            <person name="Nagaraj S."/>
            <person name="Vavikolanu K."/>
            <person name="Aluvathingal J."/>
            <person name="Nadendla S."/>
            <person name="Sichtig H."/>
        </authorList>
    </citation>
    <scope>NUCLEOTIDE SEQUENCE [LARGE SCALE GENOMIC DNA]</scope>
    <source>
        <strain evidence="3">FDAARGOS_394</strain>
    </source>
</reference>
<dbReference type="SMART" id="SM00530">
    <property type="entry name" value="HTH_XRE"/>
    <property type="match status" value="1"/>
</dbReference>
<dbReference type="OrthoDB" id="6901161at2"/>
<dbReference type="STRING" id="1219032.GCA_001515545_00360"/>
<evidence type="ECO:0000259" key="1">
    <source>
        <dbReference type="PROSITE" id="PS50943"/>
    </source>
</evidence>
<dbReference type="SUPFAM" id="SSF47413">
    <property type="entry name" value="lambda repressor-like DNA-binding domains"/>
    <property type="match status" value="1"/>
</dbReference>
<dbReference type="GO" id="GO:0003677">
    <property type="term" value="F:DNA binding"/>
    <property type="evidence" value="ECO:0007669"/>
    <property type="project" value="InterPro"/>
</dbReference>
<evidence type="ECO:0000313" key="3">
    <source>
        <dbReference type="Proteomes" id="UP000220246"/>
    </source>
</evidence>
<protein>
    <submittedName>
        <fullName evidence="2">XRE family transcriptional regulator</fullName>
    </submittedName>
</protein>
<dbReference type="CDD" id="cd00093">
    <property type="entry name" value="HTH_XRE"/>
    <property type="match status" value="1"/>
</dbReference>
<comment type="caution">
    <text evidence="2">The sequence shown here is derived from an EMBL/GenBank/DDBJ whole genome shotgun (WGS) entry which is preliminary data.</text>
</comment>
<dbReference type="InterPro" id="IPR010982">
    <property type="entry name" value="Lambda_DNA-bd_dom_sf"/>
</dbReference>
<keyword evidence="3" id="KW-1185">Reference proteome</keyword>
<gene>
    <name evidence="2" type="ORF">CRM82_15005</name>
</gene>
<proteinExistence type="predicted"/>
<dbReference type="Proteomes" id="UP000220246">
    <property type="component" value="Unassembled WGS sequence"/>
</dbReference>
<dbReference type="Gene3D" id="1.10.260.40">
    <property type="entry name" value="lambda repressor-like DNA-binding domains"/>
    <property type="match status" value="1"/>
</dbReference>
<dbReference type="Pfam" id="PF13560">
    <property type="entry name" value="HTH_31"/>
    <property type="match status" value="1"/>
</dbReference>
<name>A0A2A7UWU2_COMTR</name>
<dbReference type="AlphaFoldDB" id="A0A2A7UWU2"/>
<dbReference type="EMBL" id="PDEA01000001">
    <property type="protein sequence ID" value="PEH89733.1"/>
    <property type="molecule type" value="Genomic_DNA"/>
</dbReference>
<sequence length="324" mass="35748">MTATATPFSADSPRPAIDYAGLGDRLRAYRIGAGLQADDVAAQLGVSRAVVYRMEKGEIVKIDTLERLAALLGTSMASLLGVETEYYASALALFERMRQLEEKSDRILAHFEPISLLLTSDAYLGHLGQMLYEGLPATLLADEATLRRREIARMLEVLQERRRDFALRKPQIVSLVGLRELERFVLTGLVGRVDLPAAVRAQRVQAACDEVLRMADLMDSEPWQVQVGLVDDAMPSATYQLLRGPQHHVLLHSPFRLGELPNVRNGIAMVTTSPEAVRLHENMTQTLWNAACKGREGARRLRALVARMATALPSPPATAYPDTP</sequence>
<feature type="domain" description="HTH cro/C1-type" evidence="1">
    <location>
        <begin position="26"/>
        <end position="79"/>
    </location>
</feature>
<organism evidence="2 3">
    <name type="scientific">Comamonas terrigena</name>
    <dbReference type="NCBI Taxonomy" id="32013"/>
    <lineage>
        <taxon>Bacteria</taxon>
        <taxon>Pseudomonadati</taxon>
        <taxon>Pseudomonadota</taxon>
        <taxon>Betaproteobacteria</taxon>
        <taxon>Burkholderiales</taxon>
        <taxon>Comamonadaceae</taxon>
        <taxon>Comamonas</taxon>
    </lineage>
</organism>
<dbReference type="GeneID" id="80801931"/>